<dbReference type="PANTHER" id="PTHR34583:SF2">
    <property type="entry name" value="ANTIPORTER SUBUNIT MNHC2-RELATED"/>
    <property type="match status" value="1"/>
</dbReference>
<evidence type="ECO:0000313" key="10">
    <source>
        <dbReference type="Proteomes" id="UP000560069"/>
    </source>
</evidence>
<proteinExistence type="inferred from homology"/>
<evidence type="ECO:0000256" key="5">
    <source>
        <dbReference type="ARBA" id="ARBA00022989"/>
    </source>
</evidence>
<dbReference type="Pfam" id="PF00420">
    <property type="entry name" value="Oxidored_q2"/>
    <property type="match status" value="1"/>
</dbReference>
<feature type="region of interest" description="Disordered" evidence="7">
    <location>
        <begin position="126"/>
        <end position="270"/>
    </location>
</feature>
<dbReference type="Proteomes" id="UP000560069">
    <property type="component" value="Unassembled WGS sequence"/>
</dbReference>
<reference evidence="9 10" key="1">
    <citation type="submission" date="2020-07" db="EMBL/GenBank/DDBJ databases">
        <title>Sequencing the genomes of 1000 actinobacteria strains.</title>
        <authorList>
            <person name="Klenk H.-P."/>
        </authorList>
    </citation>
    <scope>NUCLEOTIDE SEQUENCE [LARGE SCALE GENOMIC DNA]</scope>
    <source>
        <strain evidence="9 10">DSM 15664</strain>
    </source>
</reference>
<dbReference type="AlphaFoldDB" id="A0A7Z0E819"/>
<dbReference type="Gene3D" id="1.10.287.3510">
    <property type="match status" value="1"/>
</dbReference>
<evidence type="ECO:0000256" key="1">
    <source>
        <dbReference type="ARBA" id="ARBA00004651"/>
    </source>
</evidence>
<gene>
    <name evidence="9" type="ORF">HNR11_001200</name>
</gene>
<evidence type="ECO:0000256" key="2">
    <source>
        <dbReference type="ARBA" id="ARBA00010388"/>
    </source>
</evidence>
<protein>
    <submittedName>
        <fullName evidence="9">Multicomponent Na+:H+ antiporter subunit C</fullName>
    </submittedName>
</protein>
<evidence type="ECO:0000256" key="4">
    <source>
        <dbReference type="ARBA" id="ARBA00022692"/>
    </source>
</evidence>
<feature type="transmembrane region" description="Helical" evidence="8">
    <location>
        <begin position="30"/>
        <end position="54"/>
    </location>
</feature>
<dbReference type="PANTHER" id="PTHR34583">
    <property type="entry name" value="ANTIPORTER SUBUNIT MNHC2-RELATED"/>
    <property type="match status" value="1"/>
</dbReference>
<evidence type="ECO:0000256" key="6">
    <source>
        <dbReference type="ARBA" id="ARBA00023136"/>
    </source>
</evidence>
<keyword evidence="3" id="KW-1003">Cell membrane</keyword>
<evidence type="ECO:0000313" key="9">
    <source>
        <dbReference type="EMBL" id="NYJ16666.1"/>
    </source>
</evidence>
<evidence type="ECO:0000256" key="3">
    <source>
        <dbReference type="ARBA" id="ARBA00022475"/>
    </source>
</evidence>
<keyword evidence="6 8" id="KW-0472">Membrane</keyword>
<feature type="compositionally biased region" description="Low complexity" evidence="7">
    <location>
        <begin position="181"/>
        <end position="194"/>
    </location>
</feature>
<comment type="subcellular location">
    <subcellularLocation>
        <location evidence="1">Cell membrane</location>
        <topology evidence="1">Multi-pass membrane protein</topology>
    </subcellularLocation>
</comment>
<comment type="similarity">
    <text evidence="2">Belongs to the CPA3 antiporters (TC 2.A.63) subunit C family.</text>
</comment>
<evidence type="ECO:0000256" key="7">
    <source>
        <dbReference type="SAM" id="MobiDB-lite"/>
    </source>
</evidence>
<dbReference type="RefSeq" id="WP_179441558.1">
    <property type="nucleotide sequence ID" value="NZ_BAAALK010000002.1"/>
</dbReference>
<keyword evidence="4 8" id="KW-0812">Transmembrane</keyword>
<dbReference type="GO" id="GO:0005886">
    <property type="term" value="C:plasma membrane"/>
    <property type="evidence" value="ECO:0007669"/>
    <property type="project" value="UniProtKB-SubCell"/>
</dbReference>
<dbReference type="InterPro" id="IPR050601">
    <property type="entry name" value="CPA3_antiporter_subunitC"/>
</dbReference>
<evidence type="ECO:0000256" key="8">
    <source>
        <dbReference type="SAM" id="Phobius"/>
    </source>
</evidence>
<organism evidence="9 10">
    <name type="scientific">Nesterenkonia sandarakina</name>
    <dbReference type="NCBI Taxonomy" id="272918"/>
    <lineage>
        <taxon>Bacteria</taxon>
        <taxon>Bacillati</taxon>
        <taxon>Actinomycetota</taxon>
        <taxon>Actinomycetes</taxon>
        <taxon>Micrococcales</taxon>
        <taxon>Micrococcaceae</taxon>
        <taxon>Nesterenkonia</taxon>
    </lineage>
</organism>
<feature type="transmembrane region" description="Helical" evidence="8">
    <location>
        <begin position="6"/>
        <end position="23"/>
    </location>
</feature>
<comment type="caution">
    <text evidence="9">The sequence shown here is derived from an EMBL/GenBank/DDBJ whole genome shotgun (WGS) entry which is preliminary data.</text>
</comment>
<keyword evidence="10" id="KW-1185">Reference proteome</keyword>
<feature type="compositionally biased region" description="Polar residues" evidence="7">
    <location>
        <begin position="167"/>
        <end position="180"/>
    </location>
</feature>
<name>A0A7Z0E819_9MICC</name>
<keyword evidence="5 8" id="KW-1133">Transmembrane helix</keyword>
<feature type="compositionally biased region" description="Acidic residues" evidence="7">
    <location>
        <begin position="126"/>
        <end position="142"/>
    </location>
</feature>
<feature type="transmembrane region" description="Helical" evidence="8">
    <location>
        <begin position="74"/>
        <end position="95"/>
    </location>
</feature>
<dbReference type="EMBL" id="JACCFQ010000001">
    <property type="protein sequence ID" value="NYJ16666.1"/>
    <property type="molecule type" value="Genomic_DNA"/>
</dbReference>
<accession>A0A7Z0E819</accession>
<dbReference type="NCBIfam" id="NF005929">
    <property type="entry name" value="PRK07946.1"/>
    <property type="match status" value="1"/>
</dbReference>
<feature type="compositionally biased region" description="Basic and acidic residues" evidence="7">
    <location>
        <begin position="195"/>
        <end position="206"/>
    </location>
</feature>
<dbReference type="InterPro" id="IPR039428">
    <property type="entry name" value="NUOK/Mnh_C1-like"/>
</dbReference>
<sequence length="270" mass="28400">MTINLTLLVLMGALFAIGIYLLLERSLTRVLLGIILISNGVNLLLLHTAGRAGLAPIYDPEIAAEEYLDPLPQALLLTAIVIAFALVSIMLALIYRSWVLARQDELADDEEDRRIASYANVHDVEEDAELATETTEFTDETDAAGRQLLNPRRGSDAAETAEVTGATRVTSTAGATRTTQATEVSDTTEAADATDAVRDGGTHPDQLDVTLGAGRADGPPRKAAVDPDADPTDDGAHTDLTENPEAGGSASETPTSDPDDGPDPSEGGLR</sequence>